<evidence type="ECO:0008006" key="4">
    <source>
        <dbReference type="Google" id="ProtNLM"/>
    </source>
</evidence>
<dbReference type="AlphaFoldDB" id="A0A450SYP0"/>
<feature type="signal peptide" evidence="2">
    <location>
        <begin position="1"/>
        <end position="25"/>
    </location>
</feature>
<keyword evidence="2" id="KW-0732">Signal</keyword>
<reference evidence="3" key="1">
    <citation type="submission" date="2019-02" db="EMBL/GenBank/DDBJ databases">
        <authorList>
            <person name="Gruber-Vodicka R. H."/>
            <person name="Seah K. B. B."/>
        </authorList>
    </citation>
    <scope>NUCLEOTIDE SEQUENCE</scope>
    <source>
        <strain evidence="3">BECK_DK47</strain>
    </source>
</reference>
<dbReference type="EMBL" id="CAADEX010000082">
    <property type="protein sequence ID" value="VFJ59315.1"/>
    <property type="molecule type" value="Genomic_DNA"/>
</dbReference>
<feature type="compositionally biased region" description="Basic and acidic residues" evidence="1">
    <location>
        <begin position="335"/>
        <end position="347"/>
    </location>
</feature>
<name>A0A450SYP0_9GAMM</name>
<evidence type="ECO:0000256" key="1">
    <source>
        <dbReference type="SAM" id="MobiDB-lite"/>
    </source>
</evidence>
<organism evidence="3">
    <name type="scientific">Candidatus Kentrum sp. DK</name>
    <dbReference type="NCBI Taxonomy" id="2126562"/>
    <lineage>
        <taxon>Bacteria</taxon>
        <taxon>Pseudomonadati</taxon>
        <taxon>Pseudomonadota</taxon>
        <taxon>Gammaproteobacteria</taxon>
        <taxon>Candidatus Kentrum</taxon>
    </lineage>
</organism>
<proteinExistence type="predicted"/>
<gene>
    <name evidence="3" type="ORF">BECKDK2373B_GA0170837_10825</name>
</gene>
<dbReference type="SUPFAM" id="SSF88874">
    <property type="entry name" value="Receptor-binding domain of short tail fibre protein gp12"/>
    <property type="match status" value="1"/>
</dbReference>
<accession>A0A450SYP0</accession>
<sequence>MKKNISLFLPFLTLLFSLFSTPALAATPLDYCDRQLEQEIKSTYNLENLDQYRAHLREVLKYSREVLQGYVEADDGAIPVPVPIVRDVLLAEGANQETRQLLDTLRIRYALSPDLPLSDKDFEDFASRVLEGSIVAAWTQCRTICTECLADVHGKQNGILYRIHGDEHDVFAVTLTYLPERKTDPVSVMVTGVTVTGGASLNAPTVIRRGVNLMRYNGYTQTFARTEPREDVTIRVDFDGREGVQIHVSDRKPAAGLPVGTIVSSILPWEKYAETTGDTAPYHPLQNYWAPCDGRSIAGSRLQESTGKTEAPDMRGVFLRGMNDFAADGLGTALDKPRDPEPGREAGGEVQGDNVGKHEHKFRGGGARGTGNAEKGNDIHYVWYGEHDPGQSKERGTEKGPTGETRPKNVAVHYYVKIN</sequence>
<protein>
    <recommendedName>
        <fullName evidence="4">Phage Tail Collar Domain</fullName>
    </recommendedName>
</protein>
<feature type="region of interest" description="Disordered" evidence="1">
    <location>
        <begin position="328"/>
        <end position="411"/>
    </location>
</feature>
<evidence type="ECO:0000313" key="3">
    <source>
        <dbReference type="EMBL" id="VFJ59315.1"/>
    </source>
</evidence>
<feature type="compositionally biased region" description="Basic and acidic residues" evidence="1">
    <location>
        <begin position="385"/>
        <end position="398"/>
    </location>
</feature>
<feature type="chain" id="PRO_5019319301" description="Phage Tail Collar Domain" evidence="2">
    <location>
        <begin position="26"/>
        <end position="419"/>
    </location>
</feature>
<evidence type="ECO:0000256" key="2">
    <source>
        <dbReference type="SAM" id="SignalP"/>
    </source>
</evidence>